<reference evidence="2 3" key="1">
    <citation type="submission" date="2018-02" db="EMBL/GenBank/DDBJ databases">
        <title>Complete genome sequencing of Faecalibacterium prausnitzii strains isolated from the human gut.</title>
        <authorList>
            <person name="Fitzgerald B.C."/>
            <person name="Shkoporov A.N."/>
            <person name="Ross P.R."/>
            <person name="Hill C."/>
        </authorList>
    </citation>
    <scope>NUCLEOTIDE SEQUENCE [LARGE SCALE GENOMIC DNA]</scope>
    <source>
        <strain evidence="2 3">APC923/51-1</strain>
    </source>
</reference>
<dbReference type="Proteomes" id="UP000251281">
    <property type="component" value="Unassembled WGS sequence"/>
</dbReference>
<dbReference type="InterPro" id="IPR036192">
    <property type="entry name" value="Cell_div_ZapA-like_sf"/>
</dbReference>
<organism evidence="2 3">
    <name type="scientific">Faecalibacterium prausnitzii</name>
    <dbReference type="NCBI Taxonomy" id="853"/>
    <lineage>
        <taxon>Bacteria</taxon>
        <taxon>Bacillati</taxon>
        <taxon>Bacillota</taxon>
        <taxon>Clostridia</taxon>
        <taxon>Eubacteriales</taxon>
        <taxon>Oscillospiraceae</taxon>
        <taxon>Faecalibacterium</taxon>
    </lineage>
</organism>
<evidence type="ECO:0000256" key="1">
    <source>
        <dbReference type="SAM" id="MobiDB-lite"/>
    </source>
</evidence>
<gene>
    <name evidence="2" type="ORF">C4N24_03505</name>
</gene>
<dbReference type="SUPFAM" id="SSF102829">
    <property type="entry name" value="Cell division protein ZapA-like"/>
    <property type="match status" value="1"/>
</dbReference>
<keyword evidence="2" id="KW-0132">Cell division</keyword>
<dbReference type="InterPro" id="IPR007838">
    <property type="entry name" value="Cell_div_ZapA-like"/>
</dbReference>
<dbReference type="Gene3D" id="6.10.250.790">
    <property type="match status" value="1"/>
</dbReference>
<dbReference type="Pfam" id="PF05164">
    <property type="entry name" value="ZapA"/>
    <property type="match status" value="1"/>
</dbReference>
<feature type="region of interest" description="Disordered" evidence="1">
    <location>
        <begin position="112"/>
        <end position="155"/>
    </location>
</feature>
<comment type="caution">
    <text evidence="2">The sequence shown here is derived from an EMBL/GenBank/DDBJ whole genome shotgun (WGS) entry which is preliminary data.</text>
</comment>
<dbReference type="GO" id="GO:0051301">
    <property type="term" value="P:cell division"/>
    <property type="evidence" value="ECO:0007669"/>
    <property type="project" value="UniProtKB-KW"/>
</dbReference>
<feature type="compositionally biased region" description="Low complexity" evidence="1">
    <location>
        <begin position="128"/>
        <end position="137"/>
    </location>
</feature>
<proteinExistence type="predicted"/>
<evidence type="ECO:0000313" key="3">
    <source>
        <dbReference type="Proteomes" id="UP000251281"/>
    </source>
</evidence>
<evidence type="ECO:0000313" key="2">
    <source>
        <dbReference type="EMBL" id="RAW59845.1"/>
    </source>
</evidence>
<accession>A0A329UE94</accession>
<feature type="compositionally biased region" description="Basic and acidic residues" evidence="1">
    <location>
        <begin position="112"/>
        <end position="127"/>
    </location>
</feature>
<sequence length="155" mass="16992">MVNKVRVNIAGTPYAIATTDSEKYILGLAKKLDEDITKLLDTNDNLSVTKAAVFCAMDYLDEYRKSTGSAENMRSQIQDYIADAARAKLAEDKALAENAVLRREAAALREQLAKERQRETRREERAARAAAETAQEQSAAPETPAADSAPADETN</sequence>
<dbReference type="RefSeq" id="WP_112090335.1">
    <property type="nucleotide sequence ID" value="NZ_JAWHPU010000003.1"/>
</dbReference>
<dbReference type="InterPro" id="IPR053712">
    <property type="entry name" value="Bac_CellDiv_Activator"/>
</dbReference>
<dbReference type="EMBL" id="PRLD01000002">
    <property type="protein sequence ID" value="RAW59845.1"/>
    <property type="molecule type" value="Genomic_DNA"/>
</dbReference>
<keyword evidence="2" id="KW-0131">Cell cycle</keyword>
<name>A0A329UE94_9FIRM</name>
<protein>
    <submittedName>
        <fullName evidence="2">Cell division protein ZapA</fullName>
    </submittedName>
</protein>
<dbReference type="AlphaFoldDB" id="A0A329UE94"/>